<organism evidence="1 2">
    <name type="scientific">Desulfotomaculum copahuensis</name>
    <dbReference type="NCBI Taxonomy" id="1838280"/>
    <lineage>
        <taxon>Bacteria</taxon>
        <taxon>Bacillati</taxon>
        <taxon>Bacillota</taxon>
        <taxon>Clostridia</taxon>
        <taxon>Eubacteriales</taxon>
        <taxon>Desulfotomaculaceae</taxon>
        <taxon>Desulfotomaculum</taxon>
    </lineage>
</organism>
<dbReference type="Proteomes" id="UP000078532">
    <property type="component" value="Unassembled WGS sequence"/>
</dbReference>
<accession>A0A1B7LFM1</accession>
<name>A0A1B7LFM1_9FIRM</name>
<proteinExistence type="predicted"/>
<evidence type="ECO:0000313" key="1">
    <source>
        <dbReference type="EMBL" id="OAT82960.1"/>
    </source>
</evidence>
<protein>
    <recommendedName>
        <fullName evidence="3">SipL SPOCS domain-containing protein</fullName>
    </recommendedName>
</protein>
<dbReference type="RefSeq" id="WP_066667551.1">
    <property type="nucleotide sequence ID" value="NZ_LYVF01000118.1"/>
</dbReference>
<gene>
    <name evidence="1" type="ORF">A6M21_08355</name>
</gene>
<dbReference type="AlphaFoldDB" id="A0A1B7LFM1"/>
<dbReference type="STRING" id="1838280.A6M21_08355"/>
<evidence type="ECO:0008006" key="3">
    <source>
        <dbReference type="Google" id="ProtNLM"/>
    </source>
</evidence>
<reference evidence="1 2" key="1">
    <citation type="submission" date="2016-04" db="EMBL/GenBank/DDBJ databases">
        <authorList>
            <person name="Evans L.H."/>
            <person name="Alamgir A."/>
            <person name="Owens N."/>
            <person name="Weber N.D."/>
            <person name="Virtaneva K."/>
            <person name="Barbian K."/>
            <person name="Babar A."/>
            <person name="Rosenke K."/>
        </authorList>
    </citation>
    <scope>NUCLEOTIDE SEQUENCE [LARGE SCALE GENOMIC DNA]</scope>
    <source>
        <strain evidence="1 2">LMa1</strain>
    </source>
</reference>
<evidence type="ECO:0000313" key="2">
    <source>
        <dbReference type="Proteomes" id="UP000078532"/>
    </source>
</evidence>
<keyword evidence="2" id="KW-1185">Reference proteome</keyword>
<dbReference type="EMBL" id="LYVF01000118">
    <property type="protein sequence ID" value="OAT82960.1"/>
    <property type="molecule type" value="Genomic_DNA"/>
</dbReference>
<sequence length="377" mass="43420">MPIEYDYQEEQPVRCILLRVPVVLDVQELAAKIVTDYHCPEFAKRIERIEGRVTEYVIEPVFIREGWGHWWPVIGEDWRNHFRYCYREGGMISIIRKVFFTGTFRIDIYYVNSNDEVKHYSVEQTFSELIDLVRPQPVLHEDNVYFTLHRPKFDVTWEHVRGTRVRTFVILIVRGKVIEYRQVYVQACPYPNKRCQIADPGFDQWVGNKPLFWNTTGAVAPAGGQTGQGAELGAGSPTTISAVYQTIRGEREGGFALFTTRIKKLTFWAEQLAPATGAVSTFNLTADVRVFDYSGVQVEGASQTWSSGSIPLNRFTQFTLNVNTTERTDAHMVMIRFTFEPNAGNTNTVVIDTVHLECERAIPTIDHKYYGWFDEDF</sequence>
<comment type="caution">
    <text evidence="1">The sequence shown here is derived from an EMBL/GenBank/DDBJ whole genome shotgun (WGS) entry which is preliminary data.</text>
</comment>
<dbReference type="OrthoDB" id="1785142at2"/>